<evidence type="ECO:0000313" key="2">
    <source>
        <dbReference type="EMBL" id="ELS52423.1"/>
    </source>
</evidence>
<accession>L8P8D6</accession>
<evidence type="ECO:0000256" key="1">
    <source>
        <dbReference type="SAM" id="SignalP"/>
    </source>
</evidence>
<dbReference type="Proteomes" id="UP000011205">
    <property type="component" value="Unassembled WGS sequence"/>
</dbReference>
<feature type="signal peptide" evidence="1">
    <location>
        <begin position="1"/>
        <end position="26"/>
    </location>
</feature>
<keyword evidence="1" id="KW-0732">Signal</keyword>
<comment type="caution">
    <text evidence="2">The sequence shown here is derived from an EMBL/GenBank/DDBJ whole genome shotgun (WGS) entry which is preliminary data.</text>
</comment>
<evidence type="ECO:0000313" key="3">
    <source>
        <dbReference type="Proteomes" id="UP000011205"/>
    </source>
</evidence>
<protein>
    <recommendedName>
        <fullName evidence="4">Secreted protein</fullName>
    </recommendedName>
</protein>
<evidence type="ECO:0008006" key="4">
    <source>
        <dbReference type="Google" id="ProtNLM"/>
    </source>
</evidence>
<reference evidence="2 3" key="1">
    <citation type="journal article" date="2013" name="Genome Announc.">
        <title>Draft Genome Sequence of Streptomyces viridochromogenes Strain Tu57, Producer of Avilamycin.</title>
        <authorList>
            <person name="Gruning B.A."/>
            <person name="Erxleben A."/>
            <person name="Hahnlein A."/>
            <person name="Gunther S."/>
        </authorList>
    </citation>
    <scope>NUCLEOTIDE SEQUENCE [LARGE SCALE GENOMIC DNA]</scope>
    <source>
        <strain evidence="2 3">Tue57</strain>
    </source>
</reference>
<feature type="chain" id="PRO_5003995582" description="Secreted protein" evidence="1">
    <location>
        <begin position="27"/>
        <end position="77"/>
    </location>
</feature>
<organism evidence="2 3">
    <name type="scientific">Streptomyces viridochromogenes Tue57</name>
    <dbReference type="NCBI Taxonomy" id="1160705"/>
    <lineage>
        <taxon>Bacteria</taxon>
        <taxon>Bacillati</taxon>
        <taxon>Actinomycetota</taxon>
        <taxon>Actinomycetes</taxon>
        <taxon>Kitasatosporales</taxon>
        <taxon>Streptomycetaceae</taxon>
        <taxon>Streptomyces</taxon>
    </lineage>
</organism>
<dbReference type="AlphaFoldDB" id="L8P8D6"/>
<name>L8P8D6_STRVR</name>
<dbReference type="EMBL" id="AMLP01000208">
    <property type="protein sequence ID" value="ELS52423.1"/>
    <property type="molecule type" value="Genomic_DNA"/>
</dbReference>
<gene>
    <name evidence="2" type="ORF">STVIR_6570</name>
</gene>
<proteinExistence type="predicted"/>
<sequence>MPITVNEYRFTRFFAAAAVDASAACAAGAAAAPATATPAPVTADFFRNFRRFNGMSASPGGTVNNARRYVRHTYGRA</sequence>